<dbReference type="Proteomes" id="UP000299102">
    <property type="component" value="Unassembled WGS sequence"/>
</dbReference>
<name>A0A4C1WFV7_EUMVA</name>
<protein>
    <submittedName>
        <fullName evidence="2">Uncharacterized protein</fullName>
    </submittedName>
</protein>
<keyword evidence="3" id="KW-1185">Reference proteome</keyword>
<comment type="caution">
    <text evidence="2">The sequence shown here is derived from an EMBL/GenBank/DDBJ whole genome shotgun (WGS) entry which is preliminary data.</text>
</comment>
<dbReference type="EMBL" id="BGZK01000561">
    <property type="protein sequence ID" value="GBP50248.1"/>
    <property type="molecule type" value="Genomic_DNA"/>
</dbReference>
<gene>
    <name evidence="2" type="ORF">EVAR_88084_1</name>
</gene>
<dbReference type="AlphaFoldDB" id="A0A4C1WFV7"/>
<proteinExistence type="predicted"/>
<sequence length="77" mass="8955">MKSWDCQTRFEPQSRVPPWRNRLARSAVNRKSPSRSLDTCRRPLVTSHRKKTSTENGHALTTHQSYRMGFSDEPANI</sequence>
<accession>A0A4C1WFV7</accession>
<feature type="compositionally biased region" description="Polar residues" evidence="1">
    <location>
        <begin position="54"/>
        <end position="65"/>
    </location>
</feature>
<organism evidence="2 3">
    <name type="scientific">Eumeta variegata</name>
    <name type="common">Bagworm moth</name>
    <name type="synonym">Eumeta japonica</name>
    <dbReference type="NCBI Taxonomy" id="151549"/>
    <lineage>
        <taxon>Eukaryota</taxon>
        <taxon>Metazoa</taxon>
        <taxon>Ecdysozoa</taxon>
        <taxon>Arthropoda</taxon>
        <taxon>Hexapoda</taxon>
        <taxon>Insecta</taxon>
        <taxon>Pterygota</taxon>
        <taxon>Neoptera</taxon>
        <taxon>Endopterygota</taxon>
        <taxon>Lepidoptera</taxon>
        <taxon>Glossata</taxon>
        <taxon>Ditrysia</taxon>
        <taxon>Tineoidea</taxon>
        <taxon>Psychidae</taxon>
        <taxon>Oiketicinae</taxon>
        <taxon>Eumeta</taxon>
    </lineage>
</organism>
<reference evidence="2 3" key="1">
    <citation type="journal article" date="2019" name="Commun. Biol.">
        <title>The bagworm genome reveals a unique fibroin gene that provides high tensile strength.</title>
        <authorList>
            <person name="Kono N."/>
            <person name="Nakamura H."/>
            <person name="Ohtoshi R."/>
            <person name="Tomita M."/>
            <person name="Numata K."/>
            <person name="Arakawa K."/>
        </authorList>
    </citation>
    <scope>NUCLEOTIDE SEQUENCE [LARGE SCALE GENOMIC DNA]</scope>
</reference>
<evidence type="ECO:0000256" key="1">
    <source>
        <dbReference type="SAM" id="MobiDB-lite"/>
    </source>
</evidence>
<evidence type="ECO:0000313" key="3">
    <source>
        <dbReference type="Proteomes" id="UP000299102"/>
    </source>
</evidence>
<feature type="region of interest" description="Disordered" evidence="1">
    <location>
        <begin position="26"/>
        <end position="77"/>
    </location>
</feature>
<evidence type="ECO:0000313" key="2">
    <source>
        <dbReference type="EMBL" id="GBP50248.1"/>
    </source>
</evidence>